<dbReference type="SUPFAM" id="SSF53383">
    <property type="entry name" value="PLP-dependent transferases"/>
    <property type="match status" value="1"/>
</dbReference>
<dbReference type="PANTHER" id="PTHR43525">
    <property type="entry name" value="PROTEIN MALY"/>
    <property type="match status" value="1"/>
</dbReference>
<dbReference type="InterPro" id="IPR015421">
    <property type="entry name" value="PyrdxlP-dep_Trfase_major"/>
</dbReference>
<evidence type="ECO:0000256" key="3">
    <source>
        <dbReference type="ARBA" id="ARBA00022898"/>
    </source>
</evidence>
<dbReference type="InterPro" id="IPR004839">
    <property type="entry name" value="Aminotransferase_I/II_large"/>
</dbReference>
<evidence type="ECO:0000313" key="8">
    <source>
        <dbReference type="Proteomes" id="UP000601736"/>
    </source>
</evidence>
<comment type="caution">
    <text evidence="7">The sequence shown here is derived from an EMBL/GenBank/DDBJ whole genome shotgun (WGS) entry which is preliminary data.</text>
</comment>
<proteinExistence type="inferred from homology"/>
<dbReference type="Gene3D" id="3.40.640.10">
    <property type="entry name" value="Type I PLP-dependent aspartate aminotransferase-like (Major domain)"/>
    <property type="match status" value="1"/>
</dbReference>
<evidence type="ECO:0000259" key="6">
    <source>
        <dbReference type="Pfam" id="PF00155"/>
    </source>
</evidence>
<evidence type="ECO:0000313" key="7">
    <source>
        <dbReference type="EMBL" id="CAE6484467.1"/>
    </source>
</evidence>
<dbReference type="InterPro" id="IPR051798">
    <property type="entry name" value="Class-II_PLP-Dep_Aminotrans"/>
</dbReference>
<dbReference type="CDD" id="cd00609">
    <property type="entry name" value="AAT_like"/>
    <property type="match status" value="1"/>
</dbReference>
<dbReference type="InterPro" id="IPR015424">
    <property type="entry name" value="PyrdxlP-dep_Trfase"/>
</dbReference>
<name>A0A8H9D7Y5_9PROT</name>
<dbReference type="InterPro" id="IPR027619">
    <property type="entry name" value="C-S_lyase_PatB-like"/>
</dbReference>
<dbReference type="EMBL" id="CAJNAP010000001">
    <property type="protein sequence ID" value="CAE6484467.1"/>
    <property type="molecule type" value="Genomic_DNA"/>
</dbReference>
<dbReference type="GO" id="GO:0030170">
    <property type="term" value="F:pyridoxal phosphate binding"/>
    <property type="evidence" value="ECO:0007669"/>
    <property type="project" value="InterPro"/>
</dbReference>
<keyword evidence="3" id="KW-0663">Pyridoxal phosphate</keyword>
<evidence type="ECO:0000256" key="2">
    <source>
        <dbReference type="ARBA" id="ARBA00012224"/>
    </source>
</evidence>
<gene>
    <name evidence="7" type="primary">patB</name>
    <name evidence="7" type="ORF">NMYAN_10172</name>
</gene>
<dbReference type="Gene3D" id="3.90.1150.10">
    <property type="entry name" value="Aspartate Aminotransferase, domain 1"/>
    <property type="match status" value="1"/>
</dbReference>
<comment type="similarity">
    <text evidence="5">Belongs to the class-II pyridoxal-phosphate-dependent aminotransferase family. MalY/PatB cystathionine beta-lyase subfamily.</text>
</comment>
<dbReference type="PANTHER" id="PTHR43525:SF1">
    <property type="entry name" value="PROTEIN MALY"/>
    <property type="match status" value="1"/>
</dbReference>
<dbReference type="EC" id="4.4.1.13" evidence="2"/>
<dbReference type="NCBIfam" id="TIGR04350">
    <property type="entry name" value="C_S_lyase_PatB"/>
    <property type="match status" value="1"/>
</dbReference>
<feature type="domain" description="Aminotransferase class I/classII large" evidence="6">
    <location>
        <begin position="32"/>
        <end position="383"/>
    </location>
</feature>
<sequence>MSVSEKFDRDIDRSGTNSTKFDDRLGIFGNANVMPLWVADMDFAAPAEITHALIRRATHPIYGYTLVPESLYESLIDWLKRRHHWHVEREWIILSPGVVPSLTAAVMALTQPREQVIVQPPVYFPFFSAATKTDRQLVLNPLHLEQGHYTIDFDQLEQIGADARMLLFCSPHNPVGRVWRKAELTRLIEMAQQYDWLIISDEIHADLIYPGQLHYPLANLAQNADHIITAIAPSKTFNIPGLHLSALIVPNKTHRAAIMHFFDMIHVSAANPFSIIAFETAYRQGEKWLDELMPYLRETRDQVSAYLSEYLAPIQLIKPEGTYLLWLDCRALNMSDNQLKHFFIHEAEVGLSPGILFGREGSGFMRMNIGTPRHHIMKALENIKKAYDRMKMRSGKIG</sequence>
<evidence type="ECO:0000256" key="4">
    <source>
        <dbReference type="ARBA" id="ARBA00023239"/>
    </source>
</evidence>
<dbReference type="GO" id="GO:0047804">
    <property type="term" value="F:cysteine-S-conjugate beta-lyase activity"/>
    <property type="evidence" value="ECO:0007669"/>
    <property type="project" value="UniProtKB-EC"/>
</dbReference>
<accession>A0A8H9D7Y5</accession>
<organism evidence="7 8">
    <name type="scientific">Nitrosomonas nitrosa</name>
    <dbReference type="NCBI Taxonomy" id="52442"/>
    <lineage>
        <taxon>Bacteria</taxon>
        <taxon>Pseudomonadati</taxon>
        <taxon>Pseudomonadota</taxon>
        <taxon>Betaproteobacteria</taxon>
        <taxon>Nitrosomonadales</taxon>
        <taxon>Nitrosomonadaceae</taxon>
        <taxon>Nitrosomonas</taxon>
    </lineage>
</organism>
<reference evidence="7" key="1">
    <citation type="submission" date="2021-02" db="EMBL/GenBank/DDBJ databases">
        <authorList>
            <person name="Han P."/>
        </authorList>
    </citation>
    <scope>NUCLEOTIDE SEQUENCE</scope>
    <source>
        <strain evidence="7">Nitrosomonas nitrosa 18-3D</strain>
    </source>
</reference>
<protein>
    <recommendedName>
        <fullName evidence="2">cysteine-S-conjugate beta-lyase</fullName>
        <ecNumber evidence="2">4.4.1.13</ecNumber>
    </recommendedName>
</protein>
<dbReference type="Proteomes" id="UP000601736">
    <property type="component" value="Unassembled WGS sequence"/>
</dbReference>
<dbReference type="AlphaFoldDB" id="A0A8H9D7Y5"/>
<dbReference type="InterPro" id="IPR015422">
    <property type="entry name" value="PyrdxlP-dep_Trfase_small"/>
</dbReference>
<keyword evidence="4 7" id="KW-0456">Lyase</keyword>
<dbReference type="Pfam" id="PF00155">
    <property type="entry name" value="Aminotran_1_2"/>
    <property type="match status" value="1"/>
</dbReference>
<evidence type="ECO:0000256" key="1">
    <source>
        <dbReference type="ARBA" id="ARBA00001933"/>
    </source>
</evidence>
<comment type="cofactor">
    <cofactor evidence="1">
        <name>pyridoxal 5'-phosphate</name>
        <dbReference type="ChEBI" id="CHEBI:597326"/>
    </cofactor>
</comment>
<evidence type="ECO:0000256" key="5">
    <source>
        <dbReference type="ARBA" id="ARBA00037974"/>
    </source>
</evidence>